<name>A0ABV9YYP8_9HYPH</name>
<keyword evidence="1" id="KW-1133">Transmembrane helix</keyword>
<keyword evidence="1" id="KW-0812">Transmembrane</keyword>
<reference evidence="3" key="1">
    <citation type="journal article" date="2019" name="Int. J. Syst. Evol. Microbiol.">
        <title>The Global Catalogue of Microorganisms (GCM) 10K type strain sequencing project: providing services to taxonomists for standard genome sequencing and annotation.</title>
        <authorList>
            <consortium name="The Broad Institute Genomics Platform"/>
            <consortium name="The Broad Institute Genome Sequencing Center for Infectious Disease"/>
            <person name="Wu L."/>
            <person name="Ma J."/>
        </authorList>
    </citation>
    <scope>NUCLEOTIDE SEQUENCE [LARGE SCALE GENOMIC DNA]</scope>
    <source>
        <strain evidence="3">CGMCC 1.16444</strain>
    </source>
</reference>
<protein>
    <recommendedName>
        <fullName evidence="4">Sulphur transport domain-containing protein</fullName>
    </recommendedName>
</protein>
<keyword evidence="1" id="KW-0472">Membrane</keyword>
<accession>A0ABV9YYP8</accession>
<dbReference type="EMBL" id="JBHSJF010000006">
    <property type="protein sequence ID" value="MFC5067940.1"/>
    <property type="molecule type" value="Genomic_DNA"/>
</dbReference>
<dbReference type="Proteomes" id="UP001595796">
    <property type="component" value="Unassembled WGS sequence"/>
</dbReference>
<gene>
    <name evidence="2" type="ORF">ACFPFW_07900</name>
</gene>
<comment type="caution">
    <text evidence="2">The sequence shown here is derived from an EMBL/GenBank/DDBJ whole genome shotgun (WGS) entry which is preliminary data.</text>
</comment>
<organism evidence="2 3">
    <name type="scientific">Flaviflagellibacter deserti</name>
    <dbReference type="NCBI Taxonomy" id="2267266"/>
    <lineage>
        <taxon>Bacteria</taxon>
        <taxon>Pseudomonadati</taxon>
        <taxon>Pseudomonadota</taxon>
        <taxon>Alphaproteobacteria</taxon>
        <taxon>Hyphomicrobiales</taxon>
        <taxon>Flaviflagellibacter</taxon>
    </lineage>
</organism>
<proteinExistence type="predicted"/>
<dbReference type="RefSeq" id="WP_379770192.1">
    <property type="nucleotide sequence ID" value="NZ_JBHSJF010000006.1"/>
</dbReference>
<evidence type="ECO:0000256" key="1">
    <source>
        <dbReference type="SAM" id="Phobius"/>
    </source>
</evidence>
<evidence type="ECO:0000313" key="2">
    <source>
        <dbReference type="EMBL" id="MFC5067940.1"/>
    </source>
</evidence>
<evidence type="ECO:0000313" key="3">
    <source>
        <dbReference type="Proteomes" id="UP001595796"/>
    </source>
</evidence>
<sequence>MTALGCTIGVLLSGIQAGAVAGGLFLVFCTGGVLIGLRLRNPLGHGRFG</sequence>
<evidence type="ECO:0008006" key="4">
    <source>
        <dbReference type="Google" id="ProtNLM"/>
    </source>
</evidence>
<keyword evidence="3" id="KW-1185">Reference proteome</keyword>
<feature type="transmembrane region" description="Helical" evidence="1">
    <location>
        <begin position="15"/>
        <end position="37"/>
    </location>
</feature>